<organism evidence="1 2">
    <name type="scientific">Streptococcus criceti HS-6</name>
    <dbReference type="NCBI Taxonomy" id="873449"/>
    <lineage>
        <taxon>Bacteria</taxon>
        <taxon>Bacillati</taxon>
        <taxon>Bacillota</taxon>
        <taxon>Bacilli</taxon>
        <taxon>Lactobacillales</taxon>
        <taxon>Streptococcaceae</taxon>
        <taxon>Streptococcus</taxon>
    </lineage>
</organism>
<comment type="caution">
    <text evidence="1">The sequence shown here is derived from an EMBL/GenBank/DDBJ whole genome shotgun (WGS) entry which is preliminary data.</text>
</comment>
<sequence length="37" mass="4049">MLTAIFMDFSLLKAQRFAKYGSHGCIQMKGPDGKGLS</sequence>
<gene>
    <name evidence="1" type="ORF">STRCR_2244</name>
</gene>
<dbReference type="STRING" id="873449.STRCR_2244"/>
<proteinExistence type="predicted"/>
<dbReference type="EMBL" id="AEUV02000002">
    <property type="protein sequence ID" value="EHI75429.1"/>
    <property type="molecule type" value="Genomic_DNA"/>
</dbReference>
<evidence type="ECO:0000313" key="2">
    <source>
        <dbReference type="Proteomes" id="UP000004322"/>
    </source>
</evidence>
<keyword evidence="2" id="KW-1185">Reference proteome</keyword>
<name>G5JSX3_STRCG</name>
<protein>
    <submittedName>
        <fullName evidence="1">Uncharacterized protein</fullName>
    </submittedName>
</protein>
<reference evidence="1" key="1">
    <citation type="submission" date="2011-07" db="EMBL/GenBank/DDBJ databases">
        <authorList>
            <person name="Stanhope M.J."/>
            <person name="Durkin A.S."/>
            <person name="Hostetler J."/>
            <person name="Kim M."/>
            <person name="Radune D."/>
            <person name="Singh I."/>
            <person name="Town C.D."/>
        </authorList>
    </citation>
    <scope>NUCLEOTIDE SEQUENCE [LARGE SCALE GENOMIC DNA]</scope>
    <source>
        <strain evidence="1">HS-6</strain>
    </source>
</reference>
<accession>G5JSX3</accession>
<evidence type="ECO:0000313" key="1">
    <source>
        <dbReference type="EMBL" id="EHI75429.1"/>
    </source>
</evidence>
<dbReference type="AlphaFoldDB" id="G5JSX3"/>
<dbReference type="Proteomes" id="UP000004322">
    <property type="component" value="Unassembled WGS sequence"/>
</dbReference>